<comment type="cofactor">
    <cofactor evidence="1">
        <name>[3Fe-4S] cluster</name>
        <dbReference type="ChEBI" id="CHEBI:21137"/>
    </cofactor>
</comment>
<keyword evidence="6 8" id="KW-0411">Iron-sulfur</keyword>
<evidence type="ECO:0000256" key="2">
    <source>
        <dbReference type="ARBA" id="ARBA00022448"/>
    </source>
</evidence>
<evidence type="ECO:0000256" key="3">
    <source>
        <dbReference type="ARBA" id="ARBA00022723"/>
    </source>
</evidence>
<keyword evidence="7" id="KW-0003">3Fe-4S</keyword>
<dbReference type="PRINTS" id="PR00352">
    <property type="entry name" value="3FE4SFRDOXIN"/>
</dbReference>
<dbReference type="Gene3D" id="3.30.70.20">
    <property type="match status" value="1"/>
</dbReference>
<organism evidence="9 10">
    <name type="scientific">Nocardia rhizosphaerae</name>
    <dbReference type="NCBI Taxonomy" id="1691571"/>
    <lineage>
        <taxon>Bacteria</taxon>
        <taxon>Bacillati</taxon>
        <taxon>Actinomycetota</taxon>
        <taxon>Actinomycetes</taxon>
        <taxon>Mycobacteriales</taxon>
        <taxon>Nocardiaceae</taxon>
        <taxon>Nocardia</taxon>
    </lineage>
</organism>
<dbReference type="SUPFAM" id="SSF54862">
    <property type="entry name" value="4Fe-4S ferredoxins"/>
    <property type="match status" value="1"/>
</dbReference>
<evidence type="ECO:0000256" key="1">
    <source>
        <dbReference type="ARBA" id="ARBA00001927"/>
    </source>
</evidence>
<evidence type="ECO:0000313" key="9">
    <source>
        <dbReference type="EMBL" id="MFC4125769.1"/>
    </source>
</evidence>
<accession>A0ABV8L5S9</accession>
<keyword evidence="4 8" id="KW-0249">Electron transport</keyword>
<keyword evidence="3 8" id="KW-0479">Metal-binding</keyword>
<evidence type="ECO:0000256" key="4">
    <source>
        <dbReference type="ARBA" id="ARBA00022982"/>
    </source>
</evidence>
<keyword evidence="2 8" id="KW-0813">Transport</keyword>
<dbReference type="Proteomes" id="UP001595767">
    <property type="component" value="Unassembled WGS sequence"/>
</dbReference>
<dbReference type="Pfam" id="PF13459">
    <property type="entry name" value="Fer4_15"/>
    <property type="match status" value="1"/>
</dbReference>
<dbReference type="RefSeq" id="WP_378550371.1">
    <property type="nucleotide sequence ID" value="NZ_JBHSBA010000005.1"/>
</dbReference>
<dbReference type="InterPro" id="IPR001080">
    <property type="entry name" value="3Fe4S_ferredoxin"/>
</dbReference>
<comment type="function">
    <text evidence="8">Ferredoxins are iron-sulfur proteins that transfer electrons in a wide variety of metabolic reactions.</text>
</comment>
<dbReference type="InterPro" id="IPR051269">
    <property type="entry name" value="Fe-S_cluster_ET"/>
</dbReference>
<reference evidence="10" key="1">
    <citation type="journal article" date="2019" name="Int. J. Syst. Evol. Microbiol.">
        <title>The Global Catalogue of Microorganisms (GCM) 10K type strain sequencing project: providing services to taxonomists for standard genome sequencing and annotation.</title>
        <authorList>
            <consortium name="The Broad Institute Genomics Platform"/>
            <consortium name="The Broad Institute Genome Sequencing Center for Infectious Disease"/>
            <person name="Wu L."/>
            <person name="Ma J."/>
        </authorList>
    </citation>
    <scope>NUCLEOTIDE SEQUENCE [LARGE SCALE GENOMIC DNA]</scope>
    <source>
        <strain evidence="10">CGMCC 4.7204</strain>
    </source>
</reference>
<protein>
    <recommendedName>
        <fullName evidence="8">Ferredoxin</fullName>
    </recommendedName>
</protein>
<evidence type="ECO:0000256" key="8">
    <source>
        <dbReference type="RuleBase" id="RU368020"/>
    </source>
</evidence>
<dbReference type="EMBL" id="JBHSBA010000005">
    <property type="protein sequence ID" value="MFC4125769.1"/>
    <property type="molecule type" value="Genomic_DNA"/>
</dbReference>
<name>A0ABV8L5S9_9NOCA</name>
<keyword evidence="5 8" id="KW-0408">Iron</keyword>
<evidence type="ECO:0000313" key="10">
    <source>
        <dbReference type="Proteomes" id="UP001595767"/>
    </source>
</evidence>
<proteinExistence type="predicted"/>
<keyword evidence="10" id="KW-1185">Reference proteome</keyword>
<dbReference type="PANTHER" id="PTHR36923:SF3">
    <property type="entry name" value="FERREDOXIN"/>
    <property type="match status" value="1"/>
</dbReference>
<evidence type="ECO:0000256" key="7">
    <source>
        <dbReference type="ARBA" id="ARBA00023291"/>
    </source>
</evidence>
<dbReference type="PANTHER" id="PTHR36923">
    <property type="entry name" value="FERREDOXIN"/>
    <property type="match status" value="1"/>
</dbReference>
<evidence type="ECO:0000256" key="6">
    <source>
        <dbReference type="ARBA" id="ARBA00023014"/>
    </source>
</evidence>
<evidence type="ECO:0000256" key="5">
    <source>
        <dbReference type="ARBA" id="ARBA00023004"/>
    </source>
</evidence>
<gene>
    <name evidence="9" type="ORF">ACFOW8_12585</name>
</gene>
<sequence length="67" mass="6857">MNGRRITADRDRCIGAGMCALLAGSIFDQDDGDGRVLVLDPVPRGELGAVLEAVAVCPSGALSLDEG</sequence>
<comment type="caution">
    <text evidence="9">The sequence shown here is derived from an EMBL/GenBank/DDBJ whole genome shotgun (WGS) entry which is preliminary data.</text>
</comment>